<dbReference type="InterPro" id="IPR028994">
    <property type="entry name" value="Integrin_alpha_N"/>
</dbReference>
<evidence type="ECO:0000256" key="5">
    <source>
        <dbReference type="SAM" id="MobiDB-lite"/>
    </source>
</evidence>
<dbReference type="RefSeq" id="WP_246146447.1">
    <property type="nucleotide sequence ID" value="NZ_CP036525.1"/>
</dbReference>
<dbReference type="SUPFAM" id="SSF48371">
    <property type="entry name" value="ARM repeat"/>
    <property type="match status" value="1"/>
</dbReference>
<feature type="signal peptide" evidence="6">
    <location>
        <begin position="1"/>
        <end position="20"/>
    </location>
</feature>
<evidence type="ECO:0000256" key="4">
    <source>
        <dbReference type="PROSITE-ProRule" id="PRU00433"/>
    </source>
</evidence>
<dbReference type="Gene3D" id="1.25.10.10">
    <property type="entry name" value="Leucine-rich Repeat Variant"/>
    <property type="match status" value="2"/>
</dbReference>
<dbReference type="InterPro" id="IPR011989">
    <property type="entry name" value="ARM-like"/>
</dbReference>
<dbReference type="Pfam" id="PF06439">
    <property type="entry name" value="3keto-disac_hyd"/>
    <property type="match status" value="1"/>
</dbReference>
<evidence type="ECO:0000313" key="8">
    <source>
        <dbReference type="EMBL" id="QDT02073.1"/>
    </source>
</evidence>
<dbReference type="Pfam" id="PF23500">
    <property type="entry name" value="DUF7133"/>
    <property type="match status" value="1"/>
</dbReference>
<evidence type="ECO:0000313" key="9">
    <source>
        <dbReference type="Proteomes" id="UP000318538"/>
    </source>
</evidence>
<evidence type="ECO:0000256" key="3">
    <source>
        <dbReference type="ARBA" id="ARBA00023004"/>
    </source>
</evidence>
<feature type="chain" id="PRO_5022063935" evidence="6">
    <location>
        <begin position="21"/>
        <end position="1929"/>
    </location>
</feature>
<protein>
    <submittedName>
        <fullName evidence="8">FG-GAP repeat protein</fullName>
    </submittedName>
</protein>
<keyword evidence="3 4" id="KW-0408">Iron</keyword>
<keyword evidence="1 4" id="KW-0349">Heme</keyword>
<dbReference type="PANTHER" id="PTHR33546:SF1">
    <property type="entry name" value="LARGE, MULTIFUNCTIONAL SECRETED PROTEIN"/>
    <property type="match status" value="1"/>
</dbReference>
<dbReference type="Proteomes" id="UP000318538">
    <property type="component" value="Chromosome"/>
</dbReference>
<dbReference type="InterPro" id="IPR010496">
    <property type="entry name" value="AL/BT2_dom"/>
</dbReference>
<accession>A0A517N4L4</accession>
<dbReference type="PROSITE" id="PS51007">
    <property type="entry name" value="CYTC"/>
    <property type="match status" value="1"/>
</dbReference>
<feature type="domain" description="Cytochrome c" evidence="7">
    <location>
        <begin position="1608"/>
        <end position="1740"/>
    </location>
</feature>
<keyword evidence="9" id="KW-1185">Reference proteome</keyword>
<dbReference type="GO" id="GO:0020037">
    <property type="term" value="F:heme binding"/>
    <property type="evidence" value="ECO:0007669"/>
    <property type="project" value="InterPro"/>
</dbReference>
<dbReference type="SUPFAM" id="SSF50952">
    <property type="entry name" value="Soluble quinoprotein glucose dehydrogenase"/>
    <property type="match status" value="1"/>
</dbReference>
<dbReference type="InterPro" id="IPR055557">
    <property type="entry name" value="DUF7133"/>
</dbReference>
<reference evidence="8 9" key="1">
    <citation type="submission" date="2019-02" db="EMBL/GenBank/DDBJ databases">
        <title>Deep-cultivation of Planctomycetes and their phenomic and genomic characterization uncovers novel biology.</title>
        <authorList>
            <person name="Wiegand S."/>
            <person name="Jogler M."/>
            <person name="Boedeker C."/>
            <person name="Pinto D."/>
            <person name="Vollmers J."/>
            <person name="Rivas-Marin E."/>
            <person name="Kohn T."/>
            <person name="Peeters S.H."/>
            <person name="Heuer A."/>
            <person name="Rast P."/>
            <person name="Oberbeckmann S."/>
            <person name="Bunk B."/>
            <person name="Jeske O."/>
            <person name="Meyerdierks A."/>
            <person name="Storesund J.E."/>
            <person name="Kallscheuer N."/>
            <person name="Luecker S."/>
            <person name="Lage O.M."/>
            <person name="Pohl T."/>
            <person name="Merkel B.J."/>
            <person name="Hornburger P."/>
            <person name="Mueller R.-W."/>
            <person name="Bruemmer F."/>
            <person name="Labrenz M."/>
            <person name="Spormann A.M."/>
            <person name="Op den Camp H."/>
            <person name="Overmann J."/>
            <person name="Amann R."/>
            <person name="Jetten M.S.M."/>
            <person name="Mascher T."/>
            <person name="Medema M.H."/>
            <person name="Devos D.P."/>
            <person name="Kaster A.-K."/>
            <person name="Ovreas L."/>
            <person name="Rohde M."/>
            <person name="Galperin M.Y."/>
            <person name="Jogler C."/>
        </authorList>
    </citation>
    <scope>NUCLEOTIDE SEQUENCE [LARGE SCALE GENOMIC DNA]</scope>
    <source>
        <strain evidence="8 9">K22_7</strain>
    </source>
</reference>
<dbReference type="PANTHER" id="PTHR33546">
    <property type="entry name" value="LARGE, MULTIFUNCTIONAL SECRETED PROTEIN-RELATED"/>
    <property type="match status" value="1"/>
</dbReference>
<dbReference type="SUPFAM" id="SSF46626">
    <property type="entry name" value="Cytochrome c"/>
    <property type="match status" value="1"/>
</dbReference>
<dbReference type="Gene3D" id="2.60.120.260">
    <property type="entry name" value="Galactose-binding domain-like"/>
    <property type="match status" value="1"/>
</dbReference>
<dbReference type="NCBIfam" id="TIGR02604">
    <property type="entry name" value="Piru_Ver_Nterm"/>
    <property type="match status" value="1"/>
</dbReference>
<evidence type="ECO:0000259" key="7">
    <source>
        <dbReference type="PROSITE" id="PS51007"/>
    </source>
</evidence>
<dbReference type="InterPro" id="IPR016024">
    <property type="entry name" value="ARM-type_fold"/>
</dbReference>
<dbReference type="InterPro" id="IPR009056">
    <property type="entry name" value="Cyt_c-like_dom"/>
</dbReference>
<dbReference type="NCBIfam" id="TIGR02603">
    <property type="entry name" value="CxxCH_TIGR02603"/>
    <property type="match status" value="1"/>
</dbReference>
<gene>
    <name evidence="8" type="ORF">K227x_04440</name>
</gene>
<dbReference type="GO" id="GO:0046872">
    <property type="term" value="F:metal ion binding"/>
    <property type="evidence" value="ECO:0007669"/>
    <property type="project" value="UniProtKB-KW"/>
</dbReference>
<dbReference type="InterPro" id="IPR013427">
    <property type="entry name" value="Haem-bd_dom_put"/>
</dbReference>
<evidence type="ECO:0000256" key="6">
    <source>
        <dbReference type="SAM" id="SignalP"/>
    </source>
</evidence>
<proteinExistence type="predicted"/>
<keyword evidence="2 4" id="KW-0479">Metal-binding</keyword>
<dbReference type="EMBL" id="CP036525">
    <property type="protein sequence ID" value="QDT02073.1"/>
    <property type="molecule type" value="Genomic_DNA"/>
</dbReference>
<dbReference type="Gene3D" id="1.10.760.10">
    <property type="entry name" value="Cytochrome c-like domain"/>
    <property type="match status" value="1"/>
</dbReference>
<dbReference type="InterPro" id="IPR036909">
    <property type="entry name" value="Cyt_c-like_dom_sf"/>
</dbReference>
<sequence precursor="true">MAFYRTVFACCVIASASAHADQYVNHSFNRQQLTSTYFSEGANVGDVNGDGAADVVYGPYWFAGPDHKTKHEIYKPVPQDMNRYADNFFSWVDDFNGDGWNDVFVVGFPSTPAYVYENPGKDGFDSHWKKHQVFDWVSNESPQLVDMFGDERPELVCTRDGFFGFATIDPKDPFGTWDFHPVSEQIAAKQFGHGLGIGDVNGDGRSDIIHSNGWYEQPAVDADTTRWRSHSVKLTAGSGGAEIYAYDVDGDGDNDIITSDSAHDFGLGWYEQTSDGNDISFKRHDIMGSHVSENKYGVLFSELHSVALADIDGDGLKDIVTGKTYWSHHKQSPMWDAGAVVYWFKLVRGDDGVDWVPYQADGESGIGRQISIADVNADGLPDIVVGGMKGGHVLKHQVDTVTKQQWQAAQPKVYRGPKLPSVKNATSKRGPKSKIDDATGTATGAIEGESLSPHVSGGSAKPQDMSGFRGDQWSGNAQLWWTGGRPSDKLTLELPAFTGVVDLEVVLTCAGDYAVVQLSLDDQPLGKPVDLYDRSVVTTGVLSFPKVNVEGSKHTLGVQIVGANPKAKQSYMFAIDYLRIKTSDGNCVVGPTGSSKSGAASEGEKPKSIDGKVLNLDFESGTLGDWTPDGNAFDGQPIQGDTVHARRSDMHSNHQGDFWIGSFEKHGDKPTGTLTSTPLVVSQRYGSFWSNGGDGESTRVELIRKDSGNVFYQISGTKRETMRRVVVDLRGHVGKEIIVRLVDEATGGWGHLNFDDFRLHETAPAKPTPASVALKADEYPHSGLAAQLAAEAMQLPAGFAVTVGASEPEVRQPIAMALDDRGRVWIAEAYEYPVRAKDGEGRDRILVFEDTDGNGSLDKRTVFAEGLNLVSGLEVGFGGVWVGAAPYLMFIPDKDGDDVPDAEPQILLDGWGLQDTHETLNAFIWGPDGWLYGCHGVFTHSRVGKPGTPDAERTPLNCGVWRYHPVRHEFEVFAHGTSNPWGVDFNDRGQAFITACVIPHLYHIIQGARYQRQGGQHFNKHTYRDIVTVADHLHYLGATPHGGNSKSDSAGGGHAHAGAMIYLGDRWPDRYRDQLFMNNIHGQRLNVDILKPNGSGYIGGHGPDFLMTGDNASQILNLRYGPDGNAWMIDWYDMEACHRREVDRHDRSNGRIYKISYGDRDGSVGVDLAKLSDSELAETVLHPNDWYVRHGRRLLQQRSVAGPIDAAAVATLNEIATTHADDTRRLRAVWALHVIGQLSADRTKKLFADPSPYVRGWAIQLAMESAENQPSPEVLGQFGDLAQSDDSPIVRLYLASAAQRIPLDSRWQLLESLTSHAEDSRDHNLPLMYWYAAEPLADVDAQRALTLAMSAGEGIPLLRDFMLRRIGSRDAGESLAVLVRGLGDASTSSLQLTYLKSIRSALQGQRQVETPSDWAAVSQKLLSSDDKNVRLQSVALGVTFGDETALDAMRSQVVDPSSAQKSRQVALGALIDANDAGLVPTLTSLLGDEASLREAAIQGLAQYNDPRVAPALLGSYADFTPQQKRMALGTLCARAASGHALLDAIETQQIASTDLTADLVRQLQFLRDKGIDAKLESVWGTVRESAADKMAMIAEYKALVESDSHPEPDIELGRSVFAKTCMKCHQLYGVGYKVGPDLTGSNRSNLDYLLSNVVDPSAVMAKEYLPTVLLTVDGRVVSGLVKAEDKNSITIQTTDAVVVLPIDEIEDRSESTKSMMPDDQLKQFSQHEVRSLVAYLRGKQQSPMLASPENASLIFNGKDLAGWSGADGLWSVENGELVGRTEGLKQNEWIVSDLSADNFRLTVDVKLVDNAGNSGIQFRSRAHDGQVSGYQADIGQGWWGKLYEEHGRALLWDQSGEAHIQVGDWNTYQVVADHHHIRTYINGQLCVDLDDPQGAERGIIAFQLHSGGKTEVRFRNMRLEVLGADEPTP</sequence>
<dbReference type="Gene3D" id="2.130.10.130">
    <property type="entry name" value="Integrin alpha, N-terminal"/>
    <property type="match status" value="2"/>
</dbReference>
<dbReference type="KEGG" id="rlc:K227x_04440"/>
<dbReference type="GO" id="GO:0016787">
    <property type="term" value="F:hydrolase activity"/>
    <property type="evidence" value="ECO:0007669"/>
    <property type="project" value="InterPro"/>
</dbReference>
<dbReference type="Gene3D" id="2.60.120.560">
    <property type="entry name" value="Exo-inulinase, domain 1"/>
    <property type="match status" value="1"/>
</dbReference>
<name>A0A517N4L4_9BACT</name>
<feature type="region of interest" description="Disordered" evidence="5">
    <location>
        <begin position="416"/>
        <end position="464"/>
    </location>
</feature>
<organism evidence="8 9">
    <name type="scientific">Rubripirellula lacrimiformis</name>
    <dbReference type="NCBI Taxonomy" id="1930273"/>
    <lineage>
        <taxon>Bacteria</taxon>
        <taxon>Pseudomonadati</taxon>
        <taxon>Planctomycetota</taxon>
        <taxon>Planctomycetia</taxon>
        <taxon>Pirellulales</taxon>
        <taxon>Pirellulaceae</taxon>
        <taxon>Rubripirellula</taxon>
    </lineage>
</organism>
<dbReference type="GO" id="GO:0009055">
    <property type="term" value="F:electron transfer activity"/>
    <property type="evidence" value="ECO:0007669"/>
    <property type="project" value="InterPro"/>
</dbReference>
<keyword evidence="6" id="KW-0732">Signal</keyword>
<evidence type="ECO:0000256" key="1">
    <source>
        <dbReference type="ARBA" id="ARBA00022617"/>
    </source>
</evidence>
<dbReference type="InterPro" id="IPR013428">
    <property type="entry name" value="Membrane-bound_put_N"/>
</dbReference>
<evidence type="ECO:0000256" key="2">
    <source>
        <dbReference type="ARBA" id="ARBA00022723"/>
    </source>
</evidence>
<dbReference type="InterPro" id="IPR011041">
    <property type="entry name" value="Quinoprot_gluc/sorb_DH_b-prop"/>
</dbReference>
<dbReference type="SUPFAM" id="SSF69318">
    <property type="entry name" value="Integrin alpha N-terminal domain"/>
    <property type="match status" value="1"/>
</dbReference>